<accession>A0A0F9UD20</accession>
<proteinExistence type="predicted"/>
<evidence type="ECO:0000313" key="1">
    <source>
        <dbReference type="EMBL" id="KKN91080.1"/>
    </source>
</evidence>
<name>A0A0F9UD20_9ZZZZ</name>
<protein>
    <recommendedName>
        <fullName evidence="2">Thioesterase domain-containing protein</fullName>
    </recommendedName>
</protein>
<evidence type="ECO:0008006" key="2">
    <source>
        <dbReference type="Google" id="ProtNLM"/>
    </source>
</evidence>
<sequence length="168" mass="19288">MSGIIRNLFTLFQAFWARGQIDPWAPVRCHFWITPFDCGTSVLKSDKYLQLAESAQLDFLVKTGLLFDLLRGKCSFVNASQIIKFVKPVGMFKRVCVETEIVYADEKCTYFSHSLFVKNKRHGEVLVKVKFKKGGITVSPAEIFGECRSQKPGHIEVWDQMLEQMQRS</sequence>
<dbReference type="InterPro" id="IPR029069">
    <property type="entry name" value="HotDog_dom_sf"/>
</dbReference>
<organism evidence="1">
    <name type="scientific">marine sediment metagenome</name>
    <dbReference type="NCBI Taxonomy" id="412755"/>
    <lineage>
        <taxon>unclassified sequences</taxon>
        <taxon>metagenomes</taxon>
        <taxon>ecological metagenomes</taxon>
    </lineage>
</organism>
<reference evidence="1" key="1">
    <citation type="journal article" date="2015" name="Nature">
        <title>Complex archaea that bridge the gap between prokaryotes and eukaryotes.</title>
        <authorList>
            <person name="Spang A."/>
            <person name="Saw J.H."/>
            <person name="Jorgensen S.L."/>
            <person name="Zaremba-Niedzwiedzka K."/>
            <person name="Martijn J."/>
            <person name="Lind A.E."/>
            <person name="van Eijk R."/>
            <person name="Schleper C."/>
            <person name="Guy L."/>
            <person name="Ettema T.J."/>
        </authorList>
    </citation>
    <scope>NUCLEOTIDE SEQUENCE</scope>
</reference>
<dbReference type="SUPFAM" id="SSF54637">
    <property type="entry name" value="Thioesterase/thiol ester dehydrase-isomerase"/>
    <property type="match status" value="1"/>
</dbReference>
<dbReference type="EMBL" id="LAZR01000106">
    <property type="protein sequence ID" value="KKN91080.1"/>
    <property type="molecule type" value="Genomic_DNA"/>
</dbReference>
<gene>
    <name evidence="1" type="ORF">LCGC14_0222820</name>
</gene>
<comment type="caution">
    <text evidence="1">The sequence shown here is derived from an EMBL/GenBank/DDBJ whole genome shotgun (WGS) entry which is preliminary data.</text>
</comment>
<dbReference type="Gene3D" id="3.10.129.10">
    <property type="entry name" value="Hotdog Thioesterase"/>
    <property type="match status" value="1"/>
</dbReference>
<dbReference type="AlphaFoldDB" id="A0A0F9UD20"/>